<evidence type="ECO:0000256" key="3">
    <source>
        <dbReference type="SAM" id="MobiDB-lite"/>
    </source>
</evidence>
<accession>A0A956SDX6</accession>
<dbReference type="SUPFAM" id="SSF52172">
    <property type="entry name" value="CheY-like"/>
    <property type="match status" value="1"/>
</dbReference>
<organism evidence="5 6">
    <name type="scientific">Eiseniibacteriota bacterium</name>
    <dbReference type="NCBI Taxonomy" id="2212470"/>
    <lineage>
        <taxon>Bacteria</taxon>
        <taxon>Candidatus Eiseniibacteriota</taxon>
    </lineage>
</organism>
<gene>
    <name evidence="5" type="ORF">KDA27_15035</name>
</gene>
<evidence type="ECO:0000313" key="6">
    <source>
        <dbReference type="Proteomes" id="UP000739538"/>
    </source>
</evidence>
<name>A0A956SDX6_UNCEI</name>
<feature type="modified residue" description="4-aspartylphosphate" evidence="2">
    <location>
        <position position="291"/>
    </location>
</feature>
<dbReference type="PANTHER" id="PTHR44591:SF3">
    <property type="entry name" value="RESPONSE REGULATORY DOMAIN-CONTAINING PROTEIN"/>
    <property type="match status" value="1"/>
</dbReference>
<dbReference type="InterPro" id="IPR011006">
    <property type="entry name" value="CheY-like_superfamily"/>
</dbReference>
<dbReference type="Gene3D" id="3.40.50.2300">
    <property type="match status" value="1"/>
</dbReference>
<reference evidence="5" key="2">
    <citation type="journal article" date="2021" name="Microbiome">
        <title>Successional dynamics and alternative stable states in a saline activated sludge microbial community over 9 years.</title>
        <authorList>
            <person name="Wang Y."/>
            <person name="Ye J."/>
            <person name="Ju F."/>
            <person name="Liu L."/>
            <person name="Boyd J.A."/>
            <person name="Deng Y."/>
            <person name="Parks D.H."/>
            <person name="Jiang X."/>
            <person name="Yin X."/>
            <person name="Woodcroft B.J."/>
            <person name="Tyson G.W."/>
            <person name="Hugenholtz P."/>
            <person name="Polz M.F."/>
            <person name="Zhang T."/>
        </authorList>
    </citation>
    <scope>NUCLEOTIDE SEQUENCE</scope>
    <source>
        <strain evidence="5">HKST-UBA02</strain>
    </source>
</reference>
<comment type="caution">
    <text evidence="5">The sequence shown here is derived from an EMBL/GenBank/DDBJ whole genome shotgun (WGS) entry which is preliminary data.</text>
</comment>
<proteinExistence type="predicted"/>
<dbReference type="AlphaFoldDB" id="A0A956SDX6"/>
<evidence type="ECO:0000313" key="5">
    <source>
        <dbReference type="EMBL" id="MCA9757117.1"/>
    </source>
</evidence>
<feature type="domain" description="Response regulatory" evidence="4">
    <location>
        <begin position="242"/>
        <end position="351"/>
    </location>
</feature>
<sequence length="364" mass="39972">MAKPEDNRIERKVWDQQELESFVRKLRHNSDSLPPALEDLRRAGTFDPPVRIPKEAEGKGPESLTSVADSDAPESGDSGSRTDPRGQAEIIRVGTAGRERSAGPRVQLALSAFLPSETVQRLSTALTGELTVVETSSLSGALEGVEVHRPTFVFTGLEFEPLHAPSLIAALKACPSSRSIPIAVITPQDPRLMDLSFYRPDTVLGMGSRFEDSVQEFVSEFMFADKASPRSRQNRFSQCQGRVLLAESSSMIQRVVGKLLHVAGADVTVVENVTETMLVTSSREFELIFLDLELPHADPNELVLFLRAACPDARIIGLVSDSLDPSTALVDTILEKPIRRSLLYSVCMRWLGQSVPPSKRRRAV</sequence>
<dbReference type="Proteomes" id="UP000739538">
    <property type="component" value="Unassembled WGS sequence"/>
</dbReference>
<evidence type="ECO:0000256" key="1">
    <source>
        <dbReference type="ARBA" id="ARBA00022553"/>
    </source>
</evidence>
<evidence type="ECO:0000256" key="2">
    <source>
        <dbReference type="PROSITE-ProRule" id="PRU00169"/>
    </source>
</evidence>
<dbReference type="InterPro" id="IPR050595">
    <property type="entry name" value="Bact_response_regulator"/>
</dbReference>
<dbReference type="PANTHER" id="PTHR44591">
    <property type="entry name" value="STRESS RESPONSE REGULATOR PROTEIN 1"/>
    <property type="match status" value="1"/>
</dbReference>
<feature type="region of interest" description="Disordered" evidence="3">
    <location>
        <begin position="26"/>
        <end position="87"/>
    </location>
</feature>
<dbReference type="GO" id="GO:0000160">
    <property type="term" value="P:phosphorelay signal transduction system"/>
    <property type="evidence" value="ECO:0007669"/>
    <property type="project" value="InterPro"/>
</dbReference>
<protein>
    <recommendedName>
        <fullName evidence="4">Response regulatory domain-containing protein</fullName>
    </recommendedName>
</protein>
<dbReference type="PROSITE" id="PS50110">
    <property type="entry name" value="RESPONSE_REGULATORY"/>
    <property type="match status" value="1"/>
</dbReference>
<evidence type="ECO:0000259" key="4">
    <source>
        <dbReference type="PROSITE" id="PS50110"/>
    </source>
</evidence>
<keyword evidence="1 2" id="KW-0597">Phosphoprotein</keyword>
<dbReference type="EMBL" id="JAGQHS010000082">
    <property type="protein sequence ID" value="MCA9757117.1"/>
    <property type="molecule type" value="Genomic_DNA"/>
</dbReference>
<dbReference type="InterPro" id="IPR001789">
    <property type="entry name" value="Sig_transdc_resp-reg_receiver"/>
</dbReference>
<reference evidence="5" key="1">
    <citation type="submission" date="2020-04" db="EMBL/GenBank/DDBJ databases">
        <authorList>
            <person name="Zhang T."/>
        </authorList>
    </citation>
    <scope>NUCLEOTIDE SEQUENCE</scope>
    <source>
        <strain evidence="5">HKST-UBA02</strain>
    </source>
</reference>